<evidence type="ECO:0000313" key="1">
    <source>
        <dbReference type="EMBL" id="MBV6325671.1"/>
    </source>
</evidence>
<gene>
    <name evidence="1" type="ORF">KVP70_32670</name>
    <name evidence="2" type="ORF">L1274_006534</name>
</gene>
<dbReference type="RefSeq" id="WP_217946592.1">
    <property type="nucleotide sequence ID" value="NZ_JAHTGR010000046.1"/>
</dbReference>
<protein>
    <submittedName>
        <fullName evidence="1">Uncharacterized protein</fullName>
    </submittedName>
</protein>
<name>A0AA41HK93_9BURK</name>
<evidence type="ECO:0000313" key="3">
    <source>
        <dbReference type="Proteomes" id="UP001155901"/>
    </source>
</evidence>
<dbReference type="EMBL" id="JAHTGR010000046">
    <property type="protein sequence ID" value="MBV6325671.1"/>
    <property type="molecule type" value="Genomic_DNA"/>
</dbReference>
<reference evidence="2" key="2">
    <citation type="submission" date="2022-03" db="EMBL/GenBank/DDBJ databases">
        <title>Genome Encyclopedia of Bacteria and Archaea VI: Functional Genomics of Type Strains.</title>
        <authorList>
            <person name="Whitman W."/>
        </authorList>
    </citation>
    <scope>NUCLEOTIDE SEQUENCE</scope>
    <source>
        <strain evidence="2">HSC-15S17</strain>
    </source>
</reference>
<organism evidence="1 3">
    <name type="scientific">Duganella violaceipulchra</name>
    <dbReference type="NCBI Taxonomy" id="2849652"/>
    <lineage>
        <taxon>Bacteria</taxon>
        <taxon>Pseudomonadati</taxon>
        <taxon>Pseudomonadota</taxon>
        <taxon>Betaproteobacteria</taxon>
        <taxon>Burkholderiales</taxon>
        <taxon>Oxalobacteraceae</taxon>
        <taxon>Telluria group</taxon>
        <taxon>Duganella</taxon>
    </lineage>
</organism>
<sequence length="206" mass="22516">MSLPEPSHHAYLGPYLSTLPQNARLLVQAGATDGALARKYRANYPASSWLVADADAAQAQQAREYADRVHQVDLEHAGDTFYKHLEWADGWIFDGTLEQLQEPGKVLAQVRKVIQCDACIVARIANARYWNAPAAQPRQHLGIDGILALFEQHGFRVVNGVMLNPAPLPPAVADALQLRAAQTGVPLDVLIDDAQPSHYLIKAMPA</sequence>
<accession>A0AA41HK93</accession>
<comment type="caution">
    <text evidence="1">The sequence shown here is derived from an EMBL/GenBank/DDBJ whole genome shotgun (WGS) entry which is preliminary data.</text>
</comment>
<evidence type="ECO:0000313" key="4">
    <source>
        <dbReference type="Proteomes" id="UP001162889"/>
    </source>
</evidence>
<dbReference type="Proteomes" id="UP001162889">
    <property type="component" value="Unassembled WGS sequence"/>
</dbReference>
<keyword evidence="4" id="KW-1185">Reference proteome</keyword>
<proteinExistence type="predicted"/>
<reference evidence="1" key="1">
    <citation type="submission" date="2021-07" db="EMBL/GenBank/DDBJ databases">
        <title>Characterization of violacein-producing bacteria and related species.</title>
        <authorList>
            <person name="Wilson H.S."/>
            <person name="De Leon M.E."/>
        </authorList>
    </citation>
    <scope>NUCLEOTIDE SEQUENCE</scope>
    <source>
        <strain evidence="1">HSC-15S17</strain>
    </source>
</reference>
<dbReference type="EMBL" id="JALJZU010000030">
    <property type="protein sequence ID" value="MCP2012763.1"/>
    <property type="molecule type" value="Genomic_DNA"/>
</dbReference>
<evidence type="ECO:0000313" key="2">
    <source>
        <dbReference type="EMBL" id="MCP2012763.1"/>
    </source>
</evidence>
<dbReference type="AlphaFoldDB" id="A0AA41HK93"/>
<dbReference type="Proteomes" id="UP001155901">
    <property type="component" value="Unassembled WGS sequence"/>
</dbReference>